<dbReference type="Proteomes" id="UP000236754">
    <property type="component" value="Unassembled WGS sequence"/>
</dbReference>
<evidence type="ECO:0000313" key="2">
    <source>
        <dbReference type="EMBL" id="SEG04566.1"/>
    </source>
</evidence>
<dbReference type="OrthoDB" id="3402428at2"/>
<dbReference type="Pfam" id="PF14013">
    <property type="entry name" value="MT0933_antitox"/>
    <property type="match status" value="1"/>
</dbReference>
<dbReference type="AlphaFoldDB" id="A0A1H5WZY5"/>
<reference evidence="2 3" key="1">
    <citation type="submission" date="2016-10" db="EMBL/GenBank/DDBJ databases">
        <authorList>
            <person name="de Groot N.N."/>
        </authorList>
    </citation>
    <scope>NUCLEOTIDE SEQUENCE [LARGE SCALE GENOMIC DNA]</scope>
    <source>
        <strain evidence="2 3">CGMCC 4.2023</strain>
    </source>
</reference>
<keyword evidence="3" id="KW-1185">Reference proteome</keyword>
<feature type="compositionally biased region" description="Basic and acidic residues" evidence="1">
    <location>
        <begin position="55"/>
        <end position="74"/>
    </location>
</feature>
<feature type="compositionally biased region" description="Basic and acidic residues" evidence="1">
    <location>
        <begin position="1"/>
        <end position="12"/>
    </location>
</feature>
<evidence type="ECO:0000313" key="3">
    <source>
        <dbReference type="Proteomes" id="UP000236754"/>
    </source>
</evidence>
<evidence type="ECO:0000256" key="1">
    <source>
        <dbReference type="SAM" id="MobiDB-lite"/>
    </source>
</evidence>
<name>A0A1H5WZY5_9ACTN</name>
<feature type="compositionally biased region" description="Basic and acidic residues" evidence="1">
    <location>
        <begin position="25"/>
        <end position="41"/>
    </location>
</feature>
<gene>
    <name evidence="2" type="ORF">SAMN05216223_10331</name>
</gene>
<accession>A0A1H5WZY5</accession>
<organism evidence="2 3">
    <name type="scientific">Actinacidiphila yanglinensis</name>
    <dbReference type="NCBI Taxonomy" id="310779"/>
    <lineage>
        <taxon>Bacteria</taxon>
        <taxon>Bacillati</taxon>
        <taxon>Actinomycetota</taxon>
        <taxon>Actinomycetes</taxon>
        <taxon>Kitasatosporales</taxon>
        <taxon>Streptomycetaceae</taxon>
        <taxon>Actinacidiphila</taxon>
    </lineage>
</organism>
<protein>
    <submittedName>
        <fullName evidence="2">MT0933-like antitoxin protein</fullName>
    </submittedName>
</protein>
<dbReference type="RefSeq" id="WP_103884824.1">
    <property type="nucleotide sequence ID" value="NZ_FNVU01000003.1"/>
</dbReference>
<dbReference type="InterPro" id="IPR028037">
    <property type="entry name" value="Antitoxin_Rv0909/MT0933"/>
</dbReference>
<sequence>MSFMDTLKDKLGMSKSKAGQLAGQHGDKIDQGLDKAGHAADSKTGGKYSGQIDSGVDKAKDAVQDYGDKGRDAN</sequence>
<feature type="region of interest" description="Disordered" evidence="1">
    <location>
        <begin position="1"/>
        <end position="74"/>
    </location>
</feature>
<proteinExistence type="predicted"/>
<dbReference type="EMBL" id="FNVU01000003">
    <property type="protein sequence ID" value="SEG04566.1"/>
    <property type="molecule type" value="Genomic_DNA"/>
</dbReference>